<evidence type="ECO:0000313" key="4">
    <source>
        <dbReference type="Proteomes" id="UP000693946"/>
    </source>
</evidence>
<dbReference type="EMBL" id="JAGKHQ010000015">
    <property type="protein sequence ID" value="KAG7497844.1"/>
    <property type="molecule type" value="Genomic_DNA"/>
</dbReference>
<dbReference type="AlphaFoldDB" id="A0AAV6QZI7"/>
<feature type="transmembrane region" description="Helical" evidence="2">
    <location>
        <begin position="49"/>
        <end position="68"/>
    </location>
</feature>
<keyword evidence="4" id="KW-1185">Reference proteome</keyword>
<comment type="caution">
    <text evidence="3">The sequence shown here is derived from an EMBL/GenBank/DDBJ whole genome shotgun (WGS) entry which is preliminary data.</text>
</comment>
<keyword evidence="2" id="KW-1133">Transmembrane helix</keyword>
<name>A0AAV6QZI7_SOLSE</name>
<keyword evidence="2" id="KW-0812">Transmembrane</keyword>
<gene>
    <name evidence="3" type="ORF">JOB18_044820</name>
</gene>
<proteinExistence type="predicted"/>
<dbReference type="Proteomes" id="UP000693946">
    <property type="component" value="Linkage Group LG3"/>
</dbReference>
<protein>
    <recommendedName>
        <fullName evidence="5">Transmembrane protein</fullName>
    </recommendedName>
</protein>
<organism evidence="3 4">
    <name type="scientific">Solea senegalensis</name>
    <name type="common">Senegalese sole</name>
    <dbReference type="NCBI Taxonomy" id="28829"/>
    <lineage>
        <taxon>Eukaryota</taxon>
        <taxon>Metazoa</taxon>
        <taxon>Chordata</taxon>
        <taxon>Craniata</taxon>
        <taxon>Vertebrata</taxon>
        <taxon>Euteleostomi</taxon>
        <taxon>Actinopterygii</taxon>
        <taxon>Neopterygii</taxon>
        <taxon>Teleostei</taxon>
        <taxon>Neoteleostei</taxon>
        <taxon>Acanthomorphata</taxon>
        <taxon>Carangaria</taxon>
        <taxon>Pleuronectiformes</taxon>
        <taxon>Pleuronectoidei</taxon>
        <taxon>Soleidae</taxon>
        <taxon>Solea</taxon>
    </lineage>
</organism>
<feature type="compositionally biased region" description="Basic and acidic residues" evidence="1">
    <location>
        <begin position="1"/>
        <end position="32"/>
    </location>
</feature>
<feature type="region of interest" description="Disordered" evidence="1">
    <location>
        <begin position="1"/>
        <end position="42"/>
    </location>
</feature>
<evidence type="ECO:0000256" key="2">
    <source>
        <dbReference type="SAM" id="Phobius"/>
    </source>
</evidence>
<sequence length="85" mass="9966">MRVKRGGECREKTSGGRRDNNNTQREREREGSRNGQGRRRLRNAFSAPSIRRCFSFFSLVVTYNFLVWTSADKEFPTEIPGKRPR</sequence>
<accession>A0AAV6QZI7</accession>
<reference evidence="3 4" key="1">
    <citation type="journal article" date="2021" name="Sci. Rep.">
        <title>Chromosome anchoring in Senegalese sole (Solea senegalensis) reveals sex-associated markers and genome rearrangements in flatfish.</title>
        <authorList>
            <person name="Guerrero-Cozar I."/>
            <person name="Gomez-Garrido J."/>
            <person name="Berbel C."/>
            <person name="Martinez-Blanch J.F."/>
            <person name="Alioto T."/>
            <person name="Claros M.G."/>
            <person name="Gagnaire P.A."/>
            <person name="Manchado M."/>
        </authorList>
    </citation>
    <scope>NUCLEOTIDE SEQUENCE [LARGE SCALE GENOMIC DNA]</scope>
    <source>
        <strain evidence="3">Sse05_10M</strain>
    </source>
</reference>
<evidence type="ECO:0000256" key="1">
    <source>
        <dbReference type="SAM" id="MobiDB-lite"/>
    </source>
</evidence>
<keyword evidence="2" id="KW-0472">Membrane</keyword>
<evidence type="ECO:0000313" key="3">
    <source>
        <dbReference type="EMBL" id="KAG7497844.1"/>
    </source>
</evidence>
<evidence type="ECO:0008006" key="5">
    <source>
        <dbReference type="Google" id="ProtNLM"/>
    </source>
</evidence>